<evidence type="ECO:0000313" key="1">
    <source>
        <dbReference type="EMBL" id="SUZ64393.1"/>
    </source>
</evidence>
<organism evidence="1">
    <name type="scientific">marine metagenome</name>
    <dbReference type="NCBI Taxonomy" id="408172"/>
    <lineage>
        <taxon>unclassified sequences</taxon>
        <taxon>metagenomes</taxon>
        <taxon>ecological metagenomes</taxon>
    </lineage>
</organism>
<accession>A0A381PG07</accession>
<name>A0A381PG07_9ZZZZ</name>
<proteinExistence type="predicted"/>
<protein>
    <recommendedName>
        <fullName evidence="2">DUF1801 domain-containing protein</fullName>
    </recommendedName>
</protein>
<evidence type="ECO:0008006" key="2">
    <source>
        <dbReference type="Google" id="ProtNLM"/>
    </source>
</evidence>
<gene>
    <name evidence="1" type="ORF">METZ01_LOCUS17247</name>
</gene>
<dbReference type="EMBL" id="UINC01000933">
    <property type="protein sequence ID" value="SUZ64393.1"/>
    <property type="molecule type" value="Genomic_DNA"/>
</dbReference>
<reference evidence="1" key="1">
    <citation type="submission" date="2018-05" db="EMBL/GenBank/DDBJ databases">
        <authorList>
            <person name="Lanie J.A."/>
            <person name="Ng W.-L."/>
            <person name="Kazmierczak K.M."/>
            <person name="Andrzejewski T.M."/>
            <person name="Davidsen T.M."/>
            <person name="Wayne K.J."/>
            <person name="Tettelin H."/>
            <person name="Glass J.I."/>
            <person name="Rusch D."/>
            <person name="Podicherti R."/>
            <person name="Tsui H.-C.T."/>
            <person name="Winkler M.E."/>
        </authorList>
    </citation>
    <scope>NUCLEOTIDE SEQUENCE</scope>
</reference>
<dbReference type="AlphaFoldDB" id="A0A381PG07"/>
<sequence length="67" mass="7462">MNIYGDPADEEWFVGHYKATGQKLNMGKSCVWLKTLDDLPIDLIGEAIARSPGDSYIQIYETAKGIN</sequence>